<protein>
    <submittedName>
        <fullName evidence="1">Uncharacterized protein</fullName>
    </submittedName>
</protein>
<dbReference type="EMBL" id="LCUC01000598">
    <property type="protein sequence ID" value="KKY29837.1"/>
    <property type="molecule type" value="Genomic_DNA"/>
</dbReference>
<accession>A0A0G2F510</accession>
<dbReference type="OrthoDB" id="5290015at2759"/>
<reference evidence="1 2" key="1">
    <citation type="submission" date="2015-05" db="EMBL/GenBank/DDBJ databases">
        <title>Distinctive expansion of gene families associated with plant cell wall degradation and secondary metabolism in the genomes of grapevine trunk pathogens.</title>
        <authorList>
            <person name="Lawrence D.P."/>
            <person name="Travadon R."/>
            <person name="Rolshausen P.E."/>
            <person name="Baumgartner K."/>
        </authorList>
    </citation>
    <scope>NUCLEOTIDE SEQUENCE [LARGE SCALE GENOMIC DNA]</scope>
    <source>
        <strain evidence="1">DA912</strain>
    </source>
</reference>
<sequence length="244" mass="27612">MDEYEQRYRRAVQASPPRVYVDNVGDAYAETVRIETAKWDLEHFNPRNTFRINLDRSMLKALVANEKGLFRPQRIKEGETDVQYNAFVKKQDHEFQELRFLLAVTFFHELHHGFVAYLAGNTTVFTPTTASYMASASDEAEGLGESGSFAERNVLGGVVIMDPPPSSNQIGTLQIITEEKVYRIGYACLKTIKTDPHSGASTKYYKVYGKHASHIAPIYNLNLQFEGTQLRPKVLLSQEVKVTA</sequence>
<keyword evidence="2" id="KW-1185">Reference proteome</keyword>
<organism evidence="1 2">
    <name type="scientific">Diaporthe ampelina</name>
    <dbReference type="NCBI Taxonomy" id="1214573"/>
    <lineage>
        <taxon>Eukaryota</taxon>
        <taxon>Fungi</taxon>
        <taxon>Dikarya</taxon>
        <taxon>Ascomycota</taxon>
        <taxon>Pezizomycotina</taxon>
        <taxon>Sordariomycetes</taxon>
        <taxon>Sordariomycetidae</taxon>
        <taxon>Diaporthales</taxon>
        <taxon>Diaporthaceae</taxon>
        <taxon>Diaporthe</taxon>
    </lineage>
</organism>
<dbReference type="Proteomes" id="UP000034680">
    <property type="component" value="Unassembled WGS sequence"/>
</dbReference>
<proteinExistence type="predicted"/>
<evidence type="ECO:0000313" key="1">
    <source>
        <dbReference type="EMBL" id="KKY29837.1"/>
    </source>
</evidence>
<name>A0A0G2F510_9PEZI</name>
<evidence type="ECO:0000313" key="2">
    <source>
        <dbReference type="Proteomes" id="UP000034680"/>
    </source>
</evidence>
<comment type="caution">
    <text evidence="1">The sequence shown here is derived from an EMBL/GenBank/DDBJ whole genome shotgun (WGS) entry which is preliminary data.</text>
</comment>
<dbReference type="AlphaFoldDB" id="A0A0G2F510"/>
<gene>
    <name evidence="1" type="ORF">UCDDA912_g10226</name>
</gene>
<reference evidence="1 2" key="2">
    <citation type="submission" date="2015-05" db="EMBL/GenBank/DDBJ databases">
        <authorList>
            <person name="Morales-Cruz A."/>
            <person name="Amrine K.C."/>
            <person name="Cantu D."/>
        </authorList>
    </citation>
    <scope>NUCLEOTIDE SEQUENCE [LARGE SCALE GENOMIC DNA]</scope>
    <source>
        <strain evidence="1">DA912</strain>
    </source>
</reference>